<sequence>MTDTSSTPPADLVELFASAEVPARLAHQVAACLGPGAARELRDNPWRLLTVPGVRPEQADFFARRLLGGEAAPHDPRRVGALAVHLLLRAAGDGHTVTSAKSLLSALEAYDPGDAVEAVRAAIGAGEIVAVMDEASETELLGLASLAAAEETVAEGLARLTAMADPLPPVDGVPAEVFEHGVSVLTGPPEAVEEVVRALAGRPGVVVTAATDRAAKDVGGAAGSRGGVHRLLEPGPDGYARGVEHPIEADIVVVAEANTLDVERAAALVDACMDGTHLVLTADPAAPSSLAAGRVLGDAIACGVLPVVALPAEPGGAIGRVAAAAREGGLVPVDPADREVVIVPAGEAREAAHRTVQLVTDSIPRALGIPAEDVLVVTPARRGEAGADALNQALKARLNPGPGPYDAGDRVVAVTDLPLAAAGEFGSVVAAKPDEDAAEVAFPGGTASVPGTSLRHGWAVTVHRAQGARWPAVVAVLPGEAAGALTRPVVVGAFSRARRHLSVVHAAGPELARAVREREEPARRTRLADLLRENLADV</sequence>
<dbReference type="InterPro" id="IPR029493">
    <property type="entry name" value="RecD2-like_HHH"/>
</dbReference>
<dbReference type="EMBL" id="BSTJ01000005">
    <property type="protein sequence ID" value="GLY76399.1"/>
    <property type="molecule type" value="Genomic_DNA"/>
</dbReference>
<evidence type="ECO:0000259" key="1">
    <source>
        <dbReference type="Pfam" id="PF13538"/>
    </source>
</evidence>
<dbReference type="InterPro" id="IPR027785">
    <property type="entry name" value="UvrD-like_helicase_C"/>
</dbReference>
<dbReference type="CDD" id="cd18809">
    <property type="entry name" value="SF1_C_RecD"/>
    <property type="match status" value="1"/>
</dbReference>
<proteinExistence type="predicted"/>
<reference evidence="3" key="1">
    <citation type="submission" date="2023-03" db="EMBL/GenBank/DDBJ databases">
        <title>Actinoallomurus iriomotensis NBRC 103681.</title>
        <authorList>
            <person name="Ichikawa N."/>
            <person name="Sato H."/>
            <person name="Tonouchi N."/>
        </authorList>
    </citation>
    <scope>NUCLEOTIDE SEQUENCE</scope>
    <source>
        <strain evidence="3">NBRC 103681</strain>
    </source>
</reference>
<evidence type="ECO:0000259" key="2">
    <source>
        <dbReference type="Pfam" id="PF14490"/>
    </source>
</evidence>
<gene>
    <name evidence="3" type="ORF">Airi01_046660</name>
</gene>
<evidence type="ECO:0000313" key="4">
    <source>
        <dbReference type="Proteomes" id="UP001165135"/>
    </source>
</evidence>
<dbReference type="Pfam" id="PF14490">
    <property type="entry name" value="HHH_RecD2"/>
    <property type="match status" value="1"/>
</dbReference>
<comment type="caution">
    <text evidence="3">The sequence shown here is derived from an EMBL/GenBank/DDBJ whole genome shotgun (WGS) entry which is preliminary data.</text>
</comment>
<dbReference type="RefSeq" id="WP_285624715.1">
    <property type="nucleotide sequence ID" value="NZ_BSTJ01000005.1"/>
</dbReference>
<dbReference type="Gene3D" id="2.30.30.940">
    <property type="match status" value="1"/>
</dbReference>
<accession>A0A9W6RIG2</accession>
<dbReference type="Gene3D" id="1.10.10.2220">
    <property type="match status" value="1"/>
</dbReference>
<dbReference type="Pfam" id="PF13245">
    <property type="entry name" value="AAA_19"/>
    <property type="match status" value="1"/>
</dbReference>
<dbReference type="AlphaFoldDB" id="A0A9W6RIG2"/>
<dbReference type="Proteomes" id="UP001165135">
    <property type="component" value="Unassembled WGS sequence"/>
</dbReference>
<name>A0A9W6RIG2_9ACTN</name>
<dbReference type="SUPFAM" id="SSF52540">
    <property type="entry name" value="P-loop containing nucleoside triphosphate hydrolases"/>
    <property type="match status" value="1"/>
</dbReference>
<evidence type="ECO:0000313" key="3">
    <source>
        <dbReference type="EMBL" id="GLY76399.1"/>
    </source>
</evidence>
<dbReference type="Gene3D" id="3.40.50.300">
    <property type="entry name" value="P-loop containing nucleotide triphosphate hydrolases"/>
    <property type="match status" value="2"/>
</dbReference>
<dbReference type="InterPro" id="IPR027417">
    <property type="entry name" value="P-loop_NTPase"/>
</dbReference>
<feature type="domain" description="ATP-dependent RecD2 DNA helicase-like helix-hairpin-helix" evidence="2">
    <location>
        <begin position="11"/>
        <end position="97"/>
    </location>
</feature>
<dbReference type="Pfam" id="PF13538">
    <property type="entry name" value="UvrD_C_2"/>
    <property type="match status" value="1"/>
</dbReference>
<feature type="domain" description="UvrD-like helicase C-terminal" evidence="1">
    <location>
        <begin position="456"/>
        <end position="504"/>
    </location>
</feature>
<protein>
    <submittedName>
        <fullName evidence="3">Uncharacterized protein</fullName>
    </submittedName>
</protein>
<organism evidence="3 4">
    <name type="scientific">Actinoallomurus iriomotensis</name>
    <dbReference type="NCBI Taxonomy" id="478107"/>
    <lineage>
        <taxon>Bacteria</taxon>
        <taxon>Bacillati</taxon>
        <taxon>Actinomycetota</taxon>
        <taxon>Actinomycetes</taxon>
        <taxon>Streptosporangiales</taxon>
        <taxon>Thermomonosporaceae</taxon>
        <taxon>Actinoallomurus</taxon>
    </lineage>
</organism>